<evidence type="ECO:0000256" key="1">
    <source>
        <dbReference type="ARBA" id="ARBA00007692"/>
    </source>
</evidence>
<dbReference type="GO" id="GO:0006353">
    <property type="term" value="P:DNA-templated transcription termination"/>
    <property type="evidence" value="ECO:0007669"/>
    <property type="project" value="UniProtKB-KW"/>
</dbReference>
<sequence>MQLCFSSSFLKISFRGSTLPVTYSASKLTTLTFISTPTSNPSLSNFQIDSLTFSEPEAISISNSFSSRKNLKNPQSVVHFLIQLGFSDAHIRSSVQLKPEILFSYVDKTLKPKLQFFQDLGLNCPDLGNFISTHSHVLLDSLERTLIPCIEMQHCLLGELWHCRAPDAFEEEPKFFFNSETALRDLISRVLDIGFSVDSRMFVHAILPCVRWVAGVEGSELLTVSEGQLKLGMVFFLYDVKLEMSAFILFRDDVEELLVAYKGDLMTNYTMDVILWEHCGKKPPYGKAMSTSATTVGIRTRVFATHFPQVQICTVVDNFSIMIAWFDNGKQLGHTVLNHTGMRQVKGDCVDT</sequence>
<keyword evidence="2" id="KW-0806">Transcription termination</keyword>
<organism evidence="4 5">
    <name type="scientific">Rhododendron williamsianum</name>
    <dbReference type="NCBI Taxonomy" id="262921"/>
    <lineage>
        <taxon>Eukaryota</taxon>
        <taxon>Viridiplantae</taxon>
        <taxon>Streptophyta</taxon>
        <taxon>Embryophyta</taxon>
        <taxon>Tracheophyta</taxon>
        <taxon>Spermatophyta</taxon>
        <taxon>Magnoliopsida</taxon>
        <taxon>eudicotyledons</taxon>
        <taxon>Gunneridae</taxon>
        <taxon>Pentapetalae</taxon>
        <taxon>asterids</taxon>
        <taxon>Ericales</taxon>
        <taxon>Ericaceae</taxon>
        <taxon>Ericoideae</taxon>
        <taxon>Rhodoreae</taxon>
        <taxon>Rhododendron</taxon>
    </lineage>
</organism>
<evidence type="ECO:0000313" key="5">
    <source>
        <dbReference type="Proteomes" id="UP000428333"/>
    </source>
</evidence>
<dbReference type="GO" id="GO:0003676">
    <property type="term" value="F:nucleic acid binding"/>
    <property type="evidence" value="ECO:0007669"/>
    <property type="project" value="InterPro"/>
</dbReference>
<reference evidence="4 5" key="1">
    <citation type="journal article" date="2019" name="Genome Biol. Evol.">
        <title>The Rhododendron genome and chromosomal organization provide insight into shared whole-genome duplications across the heath family (Ericaceae).</title>
        <authorList>
            <person name="Soza V.L."/>
            <person name="Lindsley D."/>
            <person name="Waalkes A."/>
            <person name="Ramage E."/>
            <person name="Patwardhan R.P."/>
            <person name="Burton J.N."/>
            <person name="Adey A."/>
            <person name="Kumar A."/>
            <person name="Qiu R."/>
            <person name="Shendure J."/>
            <person name="Hall B."/>
        </authorList>
    </citation>
    <scope>NUCLEOTIDE SEQUENCE [LARGE SCALE GENOMIC DNA]</scope>
    <source>
        <strain evidence="4">RSF 1966-606</strain>
    </source>
</reference>
<keyword evidence="3" id="KW-0809">Transit peptide</keyword>
<dbReference type="SMART" id="SM00733">
    <property type="entry name" value="Mterf"/>
    <property type="match status" value="3"/>
</dbReference>
<dbReference type="Proteomes" id="UP000428333">
    <property type="component" value="Linkage Group LG11"/>
</dbReference>
<evidence type="ECO:0000256" key="2">
    <source>
        <dbReference type="ARBA" id="ARBA00022472"/>
    </source>
</evidence>
<comment type="similarity">
    <text evidence="1">Belongs to the mTERF family.</text>
</comment>
<dbReference type="PANTHER" id="PTHR13068:SF173">
    <property type="entry name" value="EMB|CAB62602.1"/>
    <property type="match status" value="1"/>
</dbReference>
<dbReference type="Gene3D" id="1.25.70.10">
    <property type="entry name" value="Transcription termination factor 3, mitochondrial"/>
    <property type="match status" value="1"/>
</dbReference>
<dbReference type="OrthoDB" id="637682at2759"/>
<proteinExistence type="inferred from homology"/>
<dbReference type="EMBL" id="QEFC01003105">
    <property type="protein sequence ID" value="KAE9449928.1"/>
    <property type="molecule type" value="Genomic_DNA"/>
</dbReference>
<dbReference type="AlphaFoldDB" id="A0A6A4L518"/>
<gene>
    <name evidence="4" type="ORF">C3L33_18177</name>
</gene>
<feature type="non-terminal residue" evidence="4">
    <location>
        <position position="1"/>
    </location>
</feature>
<protein>
    <submittedName>
        <fullName evidence="4">Uncharacterized protein</fullName>
    </submittedName>
</protein>
<evidence type="ECO:0000256" key="3">
    <source>
        <dbReference type="ARBA" id="ARBA00022946"/>
    </source>
</evidence>
<name>A0A6A4L518_9ERIC</name>
<dbReference type="InterPro" id="IPR003690">
    <property type="entry name" value="MTERF"/>
</dbReference>
<keyword evidence="2" id="KW-0804">Transcription</keyword>
<evidence type="ECO:0000313" key="4">
    <source>
        <dbReference type="EMBL" id="KAE9449928.1"/>
    </source>
</evidence>
<keyword evidence="2" id="KW-0805">Transcription regulation</keyword>
<keyword evidence="5" id="KW-1185">Reference proteome</keyword>
<dbReference type="InterPro" id="IPR038538">
    <property type="entry name" value="MTERF_sf"/>
</dbReference>
<dbReference type="Pfam" id="PF02536">
    <property type="entry name" value="mTERF"/>
    <property type="match status" value="1"/>
</dbReference>
<dbReference type="PANTHER" id="PTHR13068">
    <property type="entry name" value="CGI-12 PROTEIN-RELATED"/>
    <property type="match status" value="1"/>
</dbReference>
<comment type="caution">
    <text evidence="4">The sequence shown here is derived from an EMBL/GenBank/DDBJ whole genome shotgun (WGS) entry which is preliminary data.</text>
</comment>
<accession>A0A6A4L518</accession>